<protein>
    <recommendedName>
        <fullName evidence="1">Bulb-type lectin domain-containing protein</fullName>
    </recommendedName>
</protein>
<sequence>FGTIANNGLVRVDYQSDGNLVVYNNLSGTSLWSAGTQGNPEGKLCFQSDGNFVAYDSSGAPKWDAFHNASNKGNNVVLVLQNDCNLVLTNQDSGLPIWASGTNPCPD</sequence>
<accession>A0A0F8Y9N5</accession>
<dbReference type="InterPro" id="IPR001480">
    <property type="entry name" value="Bulb-type_lectin_dom"/>
</dbReference>
<name>A0A0F8Y9N5_9ZZZZ</name>
<dbReference type="InterPro" id="IPR036426">
    <property type="entry name" value="Bulb-type_lectin_dom_sf"/>
</dbReference>
<feature type="non-terminal residue" evidence="2">
    <location>
        <position position="1"/>
    </location>
</feature>
<dbReference type="AlphaFoldDB" id="A0A0F8Y9N5"/>
<dbReference type="SUPFAM" id="SSF51110">
    <property type="entry name" value="alpha-D-mannose-specific plant lectins"/>
    <property type="match status" value="1"/>
</dbReference>
<evidence type="ECO:0000259" key="1">
    <source>
        <dbReference type="PROSITE" id="PS50927"/>
    </source>
</evidence>
<feature type="domain" description="Bulb-type lectin" evidence="1">
    <location>
        <begin position="1"/>
        <end position="101"/>
    </location>
</feature>
<reference evidence="2" key="1">
    <citation type="journal article" date="2015" name="Nature">
        <title>Complex archaea that bridge the gap between prokaryotes and eukaryotes.</title>
        <authorList>
            <person name="Spang A."/>
            <person name="Saw J.H."/>
            <person name="Jorgensen S.L."/>
            <person name="Zaremba-Niedzwiedzka K."/>
            <person name="Martijn J."/>
            <person name="Lind A.E."/>
            <person name="van Eijk R."/>
            <person name="Schleper C."/>
            <person name="Guy L."/>
            <person name="Ettema T.J."/>
        </authorList>
    </citation>
    <scope>NUCLEOTIDE SEQUENCE</scope>
</reference>
<proteinExistence type="predicted"/>
<organism evidence="2">
    <name type="scientific">marine sediment metagenome</name>
    <dbReference type="NCBI Taxonomy" id="412755"/>
    <lineage>
        <taxon>unclassified sequences</taxon>
        <taxon>metagenomes</taxon>
        <taxon>ecological metagenomes</taxon>
    </lineage>
</organism>
<dbReference type="Gene3D" id="2.90.10.10">
    <property type="entry name" value="Bulb-type lectin domain"/>
    <property type="match status" value="2"/>
</dbReference>
<gene>
    <name evidence="2" type="ORF">LCGC14_3121140</name>
</gene>
<evidence type="ECO:0000313" key="2">
    <source>
        <dbReference type="EMBL" id="KKK50824.1"/>
    </source>
</evidence>
<comment type="caution">
    <text evidence="2">The sequence shown here is derived from an EMBL/GenBank/DDBJ whole genome shotgun (WGS) entry which is preliminary data.</text>
</comment>
<dbReference type="EMBL" id="LAZR01067826">
    <property type="protein sequence ID" value="KKK50824.1"/>
    <property type="molecule type" value="Genomic_DNA"/>
</dbReference>
<dbReference type="PROSITE" id="PS50927">
    <property type="entry name" value="BULB_LECTIN"/>
    <property type="match status" value="1"/>
</dbReference>
<dbReference type="SMART" id="SM00108">
    <property type="entry name" value="B_lectin"/>
    <property type="match status" value="1"/>
</dbReference>